<dbReference type="AlphaFoldDB" id="A0A0F7KSP2"/>
<feature type="domain" description="Copper-binding protein MbnP-like" evidence="1">
    <location>
        <begin position="27"/>
        <end position="257"/>
    </location>
</feature>
<evidence type="ECO:0000259" key="1">
    <source>
        <dbReference type="Pfam" id="PF20243"/>
    </source>
</evidence>
<dbReference type="STRING" id="1267766.WYH_02398"/>
<dbReference type="InterPro" id="IPR023977">
    <property type="entry name" value="MbnP-like"/>
</dbReference>
<reference evidence="2" key="1">
    <citation type="submission" date="2015-05" db="EMBL/GenBank/DDBJ databases">
        <title>The complete genome of Altererythrobacter atlanticus strain 26DY36.</title>
        <authorList>
            <person name="Wu Y.-H."/>
            <person name="Cheng H."/>
            <person name="Wu X.-W."/>
        </authorList>
    </citation>
    <scope>NUCLEOTIDE SEQUENCE [LARGE SCALE GENOMIC DNA]</scope>
    <source>
        <strain evidence="2">26DY36</strain>
    </source>
</reference>
<proteinExistence type="predicted"/>
<dbReference type="EMBL" id="CP011452">
    <property type="protein sequence ID" value="AKH43428.1"/>
    <property type="molecule type" value="Genomic_DNA"/>
</dbReference>
<dbReference type="RefSeq" id="WP_053833559.1">
    <property type="nucleotide sequence ID" value="NZ_CP011452.2"/>
</dbReference>
<protein>
    <recommendedName>
        <fullName evidence="1">Copper-binding protein MbnP-like domain-containing protein</fullName>
    </recommendedName>
</protein>
<accession>A0A0F7KSP2</accession>
<dbReference type="NCBIfam" id="TIGR04052">
    <property type="entry name" value="MbnP_like_WxW"/>
    <property type="match status" value="1"/>
</dbReference>
<dbReference type="Proteomes" id="UP000034392">
    <property type="component" value="Chromosome"/>
</dbReference>
<sequence length="290" mass="30813">MRRFLAGLGLLTAIVAAPASGQEEPRQRVAINFSGKVGDEVFACGQSYAGLGTPASTATPADFRFYVSSVALIDGDGAAVPLALDQDGIWQYSNVAMIDLEDGQGPCLSGNAGTNARVVGTVPDGDYRGIELEIGIPFDLNHNDPSLAPAPLNYTAMFWVWRTGYRFLKVDLQGKPTGHGHAMHANASGYAMHVGSTGCEGPAPTERPAEPCQRPNRVKVRFDDFDPASNVVVADLARLLQYSNLQFNEPDTAPGCMGDPADSDCAGVYRALGLPFGGHPGWEQVFLRAE</sequence>
<keyword evidence="3" id="KW-1185">Reference proteome</keyword>
<dbReference type="InterPro" id="IPR046863">
    <property type="entry name" value="MbnP-like_dom"/>
</dbReference>
<gene>
    <name evidence="2" type="ORF">WYH_02398</name>
</gene>
<evidence type="ECO:0000313" key="3">
    <source>
        <dbReference type="Proteomes" id="UP000034392"/>
    </source>
</evidence>
<dbReference type="PATRIC" id="fig|1267766.3.peg.2424"/>
<name>A0A0F7KSP2_9SPHN</name>
<dbReference type="Pfam" id="PF20243">
    <property type="entry name" value="MbnP"/>
    <property type="match status" value="1"/>
</dbReference>
<organism evidence="2 3">
    <name type="scientific">Croceibacterium atlanticum</name>
    <dbReference type="NCBI Taxonomy" id="1267766"/>
    <lineage>
        <taxon>Bacteria</taxon>
        <taxon>Pseudomonadati</taxon>
        <taxon>Pseudomonadota</taxon>
        <taxon>Alphaproteobacteria</taxon>
        <taxon>Sphingomonadales</taxon>
        <taxon>Erythrobacteraceae</taxon>
        <taxon>Croceibacterium</taxon>
    </lineage>
</organism>
<dbReference type="KEGG" id="aay:WYH_02398"/>
<evidence type="ECO:0000313" key="2">
    <source>
        <dbReference type="EMBL" id="AKH43428.1"/>
    </source>
</evidence>